<sequence length="26" mass="2880">MEQRPPFSHLPTCTTLRSPAITIPSV</sequence>
<keyword evidence="2" id="KW-1185">Reference proteome</keyword>
<protein>
    <submittedName>
        <fullName evidence="1">Uncharacterized protein</fullName>
    </submittedName>
</protein>
<evidence type="ECO:0000313" key="1">
    <source>
        <dbReference type="EMBL" id="MPC72994.1"/>
    </source>
</evidence>
<dbReference type="AlphaFoldDB" id="A0A5B7HX42"/>
<gene>
    <name evidence="1" type="ORF">E2C01_067310</name>
</gene>
<organism evidence="1 2">
    <name type="scientific">Portunus trituberculatus</name>
    <name type="common">Swimming crab</name>
    <name type="synonym">Neptunus trituberculatus</name>
    <dbReference type="NCBI Taxonomy" id="210409"/>
    <lineage>
        <taxon>Eukaryota</taxon>
        <taxon>Metazoa</taxon>
        <taxon>Ecdysozoa</taxon>
        <taxon>Arthropoda</taxon>
        <taxon>Crustacea</taxon>
        <taxon>Multicrustacea</taxon>
        <taxon>Malacostraca</taxon>
        <taxon>Eumalacostraca</taxon>
        <taxon>Eucarida</taxon>
        <taxon>Decapoda</taxon>
        <taxon>Pleocyemata</taxon>
        <taxon>Brachyura</taxon>
        <taxon>Eubrachyura</taxon>
        <taxon>Portunoidea</taxon>
        <taxon>Portunidae</taxon>
        <taxon>Portuninae</taxon>
        <taxon>Portunus</taxon>
    </lineage>
</organism>
<proteinExistence type="predicted"/>
<dbReference type="Proteomes" id="UP000324222">
    <property type="component" value="Unassembled WGS sequence"/>
</dbReference>
<comment type="caution">
    <text evidence="1">The sequence shown here is derived from an EMBL/GenBank/DDBJ whole genome shotgun (WGS) entry which is preliminary data.</text>
</comment>
<evidence type="ECO:0000313" key="2">
    <source>
        <dbReference type="Proteomes" id="UP000324222"/>
    </source>
</evidence>
<reference evidence="1 2" key="1">
    <citation type="submission" date="2019-05" db="EMBL/GenBank/DDBJ databases">
        <title>Another draft genome of Portunus trituberculatus and its Hox gene families provides insights of decapod evolution.</title>
        <authorList>
            <person name="Jeong J.-H."/>
            <person name="Song I."/>
            <person name="Kim S."/>
            <person name="Choi T."/>
            <person name="Kim D."/>
            <person name="Ryu S."/>
            <person name="Kim W."/>
        </authorList>
    </citation>
    <scope>NUCLEOTIDE SEQUENCE [LARGE SCALE GENOMIC DNA]</scope>
    <source>
        <tissue evidence="1">Muscle</tissue>
    </source>
</reference>
<accession>A0A5B7HX42</accession>
<name>A0A5B7HX42_PORTR</name>
<dbReference type="EMBL" id="VSRR010035857">
    <property type="protein sequence ID" value="MPC72994.1"/>
    <property type="molecule type" value="Genomic_DNA"/>
</dbReference>